<feature type="compositionally biased region" description="Basic and acidic residues" evidence="1">
    <location>
        <begin position="45"/>
        <end position="67"/>
    </location>
</feature>
<feature type="compositionally biased region" description="Polar residues" evidence="1">
    <location>
        <begin position="309"/>
        <end position="324"/>
    </location>
</feature>
<feature type="region of interest" description="Disordered" evidence="1">
    <location>
        <begin position="203"/>
        <end position="336"/>
    </location>
</feature>
<proteinExistence type="predicted"/>
<feature type="region of interest" description="Disordered" evidence="1">
    <location>
        <begin position="25"/>
        <end position="135"/>
    </location>
</feature>
<name>A0A8H3GSP7_9AGAM</name>
<evidence type="ECO:0000256" key="1">
    <source>
        <dbReference type="SAM" id="MobiDB-lite"/>
    </source>
</evidence>
<protein>
    <submittedName>
        <fullName evidence="2">Uncharacterized protein</fullName>
    </submittedName>
</protein>
<feature type="compositionally biased region" description="Low complexity" evidence="1">
    <location>
        <begin position="273"/>
        <end position="289"/>
    </location>
</feature>
<reference evidence="2" key="1">
    <citation type="submission" date="2021-01" db="EMBL/GenBank/DDBJ databases">
        <authorList>
            <person name="Kaushik A."/>
        </authorList>
    </citation>
    <scope>NUCLEOTIDE SEQUENCE</scope>
    <source>
        <strain evidence="2">AG1-1C</strain>
    </source>
</reference>
<dbReference type="Proteomes" id="UP000663846">
    <property type="component" value="Unassembled WGS sequence"/>
</dbReference>
<dbReference type="AlphaFoldDB" id="A0A8H3GSP7"/>
<dbReference type="EMBL" id="CAJMWS010000805">
    <property type="protein sequence ID" value="CAE6464112.1"/>
    <property type="molecule type" value="Genomic_DNA"/>
</dbReference>
<evidence type="ECO:0000313" key="2">
    <source>
        <dbReference type="EMBL" id="CAE6464112.1"/>
    </source>
</evidence>
<accession>A0A8H3GSP7</accession>
<gene>
    <name evidence="2" type="ORF">RDB_LOCUS163938</name>
</gene>
<organism evidence="2 3">
    <name type="scientific">Rhizoctonia solani</name>
    <dbReference type="NCBI Taxonomy" id="456999"/>
    <lineage>
        <taxon>Eukaryota</taxon>
        <taxon>Fungi</taxon>
        <taxon>Dikarya</taxon>
        <taxon>Basidiomycota</taxon>
        <taxon>Agaricomycotina</taxon>
        <taxon>Agaricomycetes</taxon>
        <taxon>Cantharellales</taxon>
        <taxon>Ceratobasidiaceae</taxon>
        <taxon>Rhizoctonia</taxon>
    </lineage>
</organism>
<feature type="compositionally biased region" description="Polar residues" evidence="1">
    <location>
        <begin position="96"/>
        <end position="115"/>
    </location>
</feature>
<evidence type="ECO:0000313" key="3">
    <source>
        <dbReference type="Proteomes" id="UP000663846"/>
    </source>
</evidence>
<comment type="caution">
    <text evidence="2">The sequence shown here is derived from an EMBL/GenBank/DDBJ whole genome shotgun (WGS) entry which is preliminary data.</text>
</comment>
<feature type="compositionally biased region" description="Basic and acidic residues" evidence="1">
    <location>
        <begin position="293"/>
        <end position="302"/>
    </location>
</feature>
<feature type="compositionally biased region" description="Low complexity" evidence="1">
    <location>
        <begin position="224"/>
        <end position="235"/>
    </location>
</feature>
<sequence>MFTLAQDRKITPQNWMGYLQGQYARRYSPRPNPFSQDMHPSYSPDEEKSVEASESENDLKQAPKEGLDSNAPGDCVDENPNGSSALGDNEPENKPNPESTTRQEAANPLETNESAATGAPPPEPAVKTQPMRQWSDLSQSEQLDVLWTLCEWQFTGAMRLRTLLGDDDSGVGWRMEPVGWDSKKNAYWLIGETRLWIQHHVPQPYKPSKKRGRAPQTTVMPIESTVSSSVPPSFSDNEGDREEANGAQPENADEEESEAEPASSRSLTPPPAIQSKISSARQSRSSSTTGKRRTNESANESRKRPKVTGTRTNGLIKTTGQSTLPKPMIRLDQTRT</sequence>